<keyword evidence="4 12" id="KW-0813">Transport</keyword>
<evidence type="ECO:0000256" key="1">
    <source>
        <dbReference type="ARBA" id="ARBA00004651"/>
    </source>
</evidence>
<dbReference type="AlphaFoldDB" id="A0ABD6EJD1"/>
<gene>
    <name evidence="13" type="ORF">AB6A40_006026</name>
</gene>
<evidence type="ECO:0000313" key="14">
    <source>
        <dbReference type="Proteomes" id="UP001608902"/>
    </source>
</evidence>
<keyword evidence="6 12" id="KW-0762">Sugar transport</keyword>
<evidence type="ECO:0000256" key="6">
    <source>
        <dbReference type="ARBA" id="ARBA00022597"/>
    </source>
</evidence>
<proteinExistence type="inferred from homology"/>
<comment type="function">
    <text evidence="12">Mediates sugar transport across membranes.</text>
</comment>
<evidence type="ECO:0000313" key="13">
    <source>
        <dbReference type="EMBL" id="MFH4979317.1"/>
    </source>
</evidence>
<comment type="subcellular location">
    <subcellularLocation>
        <location evidence="1 12">Cell membrane</location>
        <topology evidence="1 12">Multi-pass membrane protein</topology>
    </subcellularLocation>
    <subcellularLocation>
        <location evidence="2">Golgi apparatus membrane</location>
        <topology evidence="2">Multi-pass membrane protein</topology>
    </subcellularLocation>
</comment>
<reference evidence="13 14" key="1">
    <citation type="submission" date="2024-08" db="EMBL/GenBank/DDBJ databases">
        <title>Gnathostoma spinigerum genome.</title>
        <authorList>
            <person name="Gonzalez-Bertolin B."/>
            <person name="Monzon S."/>
            <person name="Zaballos A."/>
            <person name="Jimenez P."/>
            <person name="Dekumyoy P."/>
            <person name="Varona S."/>
            <person name="Cuesta I."/>
            <person name="Sumanam S."/>
            <person name="Adisakwattana P."/>
            <person name="Gasser R.B."/>
            <person name="Hernandez-Gonzalez A."/>
            <person name="Young N.D."/>
            <person name="Perteguer M.J."/>
        </authorList>
    </citation>
    <scope>NUCLEOTIDE SEQUENCE [LARGE SCALE GENOMIC DNA]</scope>
    <source>
        <strain evidence="13">AL3</strain>
        <tissue evidence="13">Liver</tissue>
    </source>
</reference>
<dbReference type="Pfam" id="PF03083">
    <property type="entry name" value="MtN3_slv"/>
    <property type="match status" value="2"/>
</dbReference>
<evidence type="ECO:0000256" key="8">
    <source>
        <dbReference type="ARBA" id="ARBA00022737"/>
    </source>
</evidence>
<evidence type="ECO:0000256" key="10">
    <source>
        <dbReference type="ARBA" id="ARBA00023034"/>
    </source>
</evidence>
<feature type="transmembrane region" description="Helical" evidence="12">
    <location>
        <begin position="76"/>
        <end position="98"/>
    </location>
</feature>
<dbReference type="GO" id="GO:0000139">
    <property type="term" value="C:Golgi membrane"/>
    <property type="evidence" value="ECO:0007669"/>
    <property type="project" value="UniProtKB-SubCell"/>
</dbReference>
<accession>A0ABD6EJD1</accession>
<feature type="transmembrane region" description="Helical" evidence="12">
    <location>
        <begin position="110"/>
        <end position="126"/>
    </location>
</feature>
<keyword evidence="5" id="KW-1003">Cell membrane</keyword>
<evidence type="ECO:0000256" key="3">
    <source>
        <dbReference type="ARBA" id="ARBA00007809"/>
    </source>
</evidence>
<feature type="transmembrane region" description="Helical" evidence="12">
    <location>
        <begin position="138"/>
        <end position="158"/>
    </location>
</feature>
<dbReference type="PANTHER" id="PTHR10791:SF112">
    <property type="entry name" value="SUGAR TRANSPORTER SWEET1"/>
    <property type="match status" value="1"/>
</dbReference>
<evidence type="ECO:0000256" key="5">
    <source>
        <dbReference type="ARBA" id="ARBA00022475"/>
    </source>
</evidence>
<dbReference type="Gene3D" id="1.20.1280.290">
    <property type="match status" value="2"/>
</dbReference>
<evidence type="ECO:0000256" key="11">
    <source>
        <dbReference type="ARBA" id="ARBA00023136"/>
    </source>
</evidence>
<feature type="transmembrane region" description="Helical" evidence="12">
    <location>
        <begin position="170"/>
        <end position="191"/>
    </location>
</feature>
<dbReference type="InterPro" id="IPR047664">
    <property type="entry name" value="SWEET"/>
</dbReference>
<dbReference type="Proteomes" id="UP001608902">
    <property type="component" value="Unassembled WGS sequence"/>
</dbReference>
<protein>
    <recommendedName>
        <fullName evidence="12">Sugar transporter SWEET</fullName>
    </recommendedName>
</protein>
<keyword evidence="14" id="KW-1185">Reference proteome</keyword>
<evidence type="ECO:0000256" key="9">
    <source>
        <dbReference type="ARBA" id="ARBA00022989"/>
    </source>
</evidence>
<comment type="similarity">
    <text evidence="3 12">Belongs to the SWEET sugar transporter family.</text>
</comment>
<feature type="transmembrane region" description="Helical" evidence="12">
    <location>
        <begin position="197"/>
        <end position="218"/>
    </location>
</feature>
<dbReference type="FunFam" id="1.20.1280.290:FF:000004">
    <property type="entry name" value="Sugar transporter SWEET"/>
    <property type="match status" value="1"/>
</dbReference>
<comment type="caution">
    <text evidence="13">The sequence shown here is derived from an EMBL/GenBank/DDBJ whole genome shotgun (WGS) entry which is preliminary data.</text>
</comment>
<sequence length="234" mass="26682">MVVESEENVVESGKFLEYLSVIATVCTIGLFLTVFEICYRIKKNGSTDGISAAPLHMGFVSGFLWFRYGLFKPDRVIVFINGFSSGLFTFYLLFYFFYSKFERRRQQLRQIFIELLFLSTVYSYVYMSTDPFGTVLRRLGFCCMILNMATVGSPLVALRDAIRIRSTANLPLPLSLANLVVSFEWLLYGLLVDDFFIKFPNAVAVLMSVAQLIPFLIFPRKHTPLLPKSDSVSL</sequence>
<dbReference type="PANTHER" id="PTHR10791">
    <property type="entry name" value="RAG1-ACTIVATING PROTEIN 1"/>
    <property type="match status" value="1"/>
</dbReference>
<evidence type="ECO:0000256" key="2">
    <source>
        <dbReference type="ARBA" id="ARBA00004653"/>
    </source>
</evidence>
<keyword evidence="9 12" id="KW-1133">Transmembrane helix</keyword>
<feature type="transmembrane region" description="Helical" evidence="12">
    <location>
        <begin position="18"/>
        <end position="39"/>
    </location>
</feature>
<feature type="transmembrane region" description="Helical" evidence="12">
    <location>
        <begin position="51"/>
        <end position="70"/>
    </location>
</feature>
<keyword evidence="10" id="KW-0333">Golgi apparatus</keyword>
<keyword evidence="11 12" id="KW-0472">Membrane</keyword>
<dbReference type="GO" id="GO:0005886">
    <property type="term" value="C:plasma membrane"/>
    <property type="evidence" value="ECO:0007669"/>
    <property type="project" value="UniProtKB-SubCell"/>
</dbReference>
<evidence type="ECO:0000256" key="4">
    <source>
        <dbReference type="ARBA" id="ARBA00022448"/>
    </source>
</evidence>
<evidence type="ECO:0000256" key="7">
    <source>
        <dbReference type="ARBA" id="ARBA00022692"/>
    </source>
</evidence>
<name>A0ABD6EJD1_9BILA</name>
<dbReference type="EMBL" id="JBGFUD010004053">
    <property type="protein sequence ID" value="MFH4979317.1"/>
    <property type="molecule type" value="Genomic_DNA"/>
</dbReference>
<organism evidence="13 14">
    <name type="scientific">Gnathostoma spinigerum</name>
    <dbReference type="NCBI Taxonomy" id="75299"/>
    <lineage>
        <taxon>Eukaryota</taxon>
        <taxon>Metazoa</taxon>
        <taxon>Ecdysozoa</taxon>
        <taxon>Nematoda</taxon>
        <taxon>Chromadorea</taxon>
        <taxon>Rhabditida</taxon>
        <taxon>Spirurina</taxon>
        <taxon>Gnathostomatomorpha</taxon>
        <taxon>Gnathostomatoidea</taxon>
        <taxon>Gnathostomatidae</taxon>
        <taxon>Gnathostoma</taxon>
    </lineage>
</organism>
<dbReference type="InterPro" id="IPR004316">
    <property type="entry name" value="SWEET_rpt"/>
</dbReference>
<keyword evidence="7 12" id="KW-0812">Transmembrane</keyword>
<keyword evidence="8" id="KW-0677">Repeat</keyword>
<evidence type="ECO:0000256" key="12">
    <source>
        <dbReference type="RuleBase" id="RU910715"/>
    </source>
</evidence>